<name>A0A3Q9HSN0_9FIRM</name>
<evidence type="ECO:0000313" key="2">
    <source>
        <dbReference type="Proteomes" id="UP000267250"/>
    </source>
</evidence>
<evidence type="ECO:0000313" key="1">
    <source>
        <dbReference type="EMBL" id="AZR73585.1"/>
    </source>
</evidence>
<gene>
    <name evidence="1" type="ORF">BBF96_09400</name>
</gene>
<dbReference type="KEGG" id="aft:BBF96_09400"/>
<dbReference type="RefSeq" id="WP_127016925.1">
    <property type="nucleotide sequence ID" value="NZ_CP016379.1"/>
</dbReference>
<sequence>MKRKVAVIGINHKGINILMNKLRRSMKDPDLIFSNCSSGWDLYTWILKLKADKIIIIDQFEGDEDEDSKISYITINDRILIIGINPIFFVERTMPRDLKIEWEQIIFQIKRLILKEITLDPIAQF</sequence>
<keyword evidence="2" id="KW-1185">Reference proteome</keyword>
<accession>A0A3Q9HSN0</accession>
<dbReference type="AlphaFoldDB" id="A0A3Q9HSN0"/>
<dbReference type="EMBL" id="CP016379">
    <property type="protein sequence ID" value="AZR73585.1"/>
    <property type="molecule type" value="Genomic_DNA"/>
</dbReference>
<proteinExistence type="predicted"/>
<reference evidence="1 2" key="1">
    <citation type="submission" date="2016-07" db="EMBL/GenBank/DDBJ databases">
        <title>Genome and transcriptome analysis of iron-reducing fermentative bacteria Anoxybacter fermentans.</title>
        <authorList>
            <person name="Zeng X."/>
            <person name="Shao Z."/>
        </authorList>
    </citation>
    <scope>NUCLEOTIDE SEQUENCE [LARGE SCALE GENOMIC DNA]</scope>
    <source>
        <strain evidence="1 2">DY22613</strain>
    </source>
</reference>
<protein>
    <recommendedName>
        <fullName evidence="3">Response regulatory domain-containing protein</fullName>
    </recommendedName>
</protein>
<organism evidence="1 2">
    <name type="scientific">Anoxybacter fermentans</name>
    <dbReference type="NCBI Taxonomy" id="1323375"/>
    <lineage>
        <taxon>Bacteria</taxon>
        <taxon>Bacillati</taxon>
        <taxon>Bacillota</taxon>
        <taxon>Clostridia</taxon>
        <taxon>Halanaerobiales</taxon>
        <taxon>Anoxybacter</taxon>
    </lineage>
</organism>
<evidence type="ECO:0008006" key="3">
    <source>
        <dbReference type="Google" id="ProtNLM"/>
    </source>
</evidence>
<dbReference type="Proteomes" id="UP000267250">
    <property type="component" value="Chromosome"/>
</dbReference>